<evidence type="ECO:0000256" key="4">
    <source>
        <dbReference type="SAM" id="MobiDB-lite"/>
    </source>
</evidence>
<reference evidence="5" key="1">
    <citation type="journal article" date="2014" name="Front. Microbiol.">
        <title>High frequency of phylogenetically diverse reductive dehalogenase-homologous genes in deep subseafloor sedimentary metagenomes.</title>
        <authorList>
            <person name="Kawai M."/>
            <person name="Futagami T."/>
            <person name="Toyoda A."/>
            <person name="Takaki Y."/>
            <person name="Nishi S."/>
            <person name="Hori S."/>
            <person name="Arai W."/>
            <person name="Tsubouchi T."/>
            <person name="Morono Y."/>
            <person name="Uchiyama I."/>
            <person name="Ito T."/>
            <person name="Fujiyama A."/>
            <person name="Inagaki F."/>
            <person name="Takami H."/>
        </authorList>
    </citation>
    <scope>NUCLEOTIDE SEQUENCE</scope>
    <source>
        <strain evidence="5">Expedition CK06-06</strain>
    </source>
</reference>
<dbReference type="PANTHER" id="PTHR33693">
    <property type="entry name" value="TYPE-5 URACIL-DNA GLYCOSYLASE"/>
    <property type="match status" value="1"/>
</dbReference>
<name>X1FZZ2_9ZZZZ</name>
<organism evidence="5">
    <name type="scientific">marine sediment metagenome</name>
    <dbReference type="NCBI Taxonomy" id="412755"/>
    <lineage>
        <taxon>unclassified sequences</taxon>
        <taxon>metagenomes</taxon>
        <taxon>ecological metagenomes</taxon>
    </lineage>
</organism>
<protein>
    <recommendedName>
        <fullName evidence="6">Uracil-DNA glycosylase-like domain-containing protein</fullName>
    </recommendedName>
</protein>
<dbReference type="GO" id="GO:0097506">
    <property type="term" value="F:deaminated base DNA N-glycosylase activity"/>
    <property type="evidence" value="ECO:0007669"/>
    <property type="project" value="UniProtKB-ARBA"/>
</dbReference>
<dbReference type="PANTHER" id="PTHR33693:SF1">
    <property type="entry name" value="TYPE-4 URACIL-DNA GLYCOSYLASE"/>
    <property type="match status" value="1"/>
</dbReference>
<dbReference type="InterPro" id="IPR036895">
    <property type="entry name" value="Uracil-DNA_glycosylase-like_sf"/>
</dbReference>
<evidence type="ECO:0000256" key="3">
    <source>
        <dbReference type="ARBA" id="ARBA00023204"/>
    </source>
</evidence>
<evidence type="ECO:0000256" key="2">
    <source>
        <dbReference type="ARBA" id="ARBA00022801"/>
    </source>
</evidence>
<dbReference type="SUPFAM" id="SSF52141">
    <property type="entry name" value="Uracil-DNA glycosylase-like"/>
    <property type="match status" value="1"/>
</dbReference>
<evidence type="ECO:0000256" key="1">
    <source>
        <dbReference type="ARBA" id="ARBA00022763"/>
    </source>
</evidence>
<keyword evidence="3" id="KW-0234">DNA repair</keyword>
<dbReference type="GO" id="GO:0006281">
    <property type="term" value="P:DNA repair"/>
    <property type="evidence" value="ECO:0007669"/>
    <property type="project" value="UniProtKB-KW"/>
</dbReference>
<gene>
    <name evidence="5" type="ORF">S03H2_35759</name>
</gene>
<dbReference type="EMBL" id="BARU01021895">
    <property type="protein sequence ID" value="GAH50557.1"/>
    <property type="molecule type" value="Genomic_DNA"/>
</dbReference>
<dbReference type="Gene3D" id="3.40.470.10">
    <property type="entry name" value="Uracil-DNA glycosylase-like domain"/>
    <property type="match status" value="1"/>
</dbReference>
<evidence type="ECO:0008006" key="6">
    <source>
        <dbReference type="Google" id="ProtNLM"/>
    </source>
</evidence>
<dbReference type="AlphaFoldDB" id="X1FZZ2"/>
<comment type="caution">
    <text evidence="5">The sequence shown here is derived from an EMBL/GenBank/DDBJ whole genome shotgun (WGS) entry which is preliminary data.</text>
</comment>
<accession>X1FZZ2</accession>
<sequence>MKSEEILKAISVEVSTCTLCELHHSRNVAVPGEGPENSEIMFIGEGPGFHE</sequence>
<keyword evidence="1" id="KW-0227">DNA damage</keyword>
<dbReference type="InterPro" id="IPR051536">
    <property type="entry name" value="UDG_Type-4/5"/>
</dbReference>
<proteinExistence type="predicted"/>
<feature type="non-terminal residue" evidence="5">
    <location>
        <position position="51"/>
    </location>
</feature>
<feature type="region of interest" description="Disordered" evidence="4">
    <location>
        <begin position="31"/>
        <end position="51"/>
    </location>
</feature>
<keyword evidence="2" id="KW-0378">Hydrolase</keyword>
<evidence type="ECO:0000313" key="5">
    <source>
        <dbReference type="EMBL" id="GAH50557.1"/>
    </source>
</evidence>